<dbReference type="PROSITE" id="PS50110">
    <property type="entry name" value="RESPONSE_REGULATORY"/>
    <property type="match status" value="1"/>
</dbReference>
<organism evidence="13 14">
    <name type="scientific">Teichococcus aestuarii</name>
    <dbReference type="NCBI Taxonomy" id="568898"/>
    <lineage>
        <taxon>Bacteria</taxon>
        <taxon>Pseudomonadati</taxon>
        <taxon>Pseudomonadota</taxon>
        <taxon>Alphaproteobacteria</taxon>
        <taxon>Acetobacterales</taxon>
        <taxon>Roseomonadaceae</taxon>
        <taxon>Roseomonas</taxon>
    </lineage>
</organism>
<feature type="DNA-binding region" description="OmpR/PhoB-type" evidence="10">
    <location>
        <begin position="134"/>
        <end position="234"/>
    </location>
</feature>
<feature type="domain" description="OmpR/PhoB-type" evidence="12">
    <location>
        <begin position="134"/>
        <end position="234"/>
    </location>
</feature>
<evidence type="ECO:0000256" key="1">
    <source>
        <dbReference type="ARBA" id="ARBA00004496"/>
    </source>
</evidence>
<dbReference type="InterPro" id="IPR016032">
    <property type="entry name" value="Sig_transdc_resp-reg_C-effctor"/>
</dbReference>
<keyword evidence="6 10" id="KW-0238">DNA-binding</keyword>
<evidence type="ECO:0000256" key="4">
    <source>
        <dbReference type="ARBA" id="ARBA00023012"/>
    </source>
</evidence>
<protein>
    <recommendedName>
        <fullName evidence="8">Regulatory protein VirG</fullName>
    </recommendedName>
</protein>
<keyword evidence="7" id="KW-0804">Transcription</keyword>
<dbReference type="InterPro" id="IPR001789">
    <property type="entry name" value="Sig_transdc_resp-reg_receiver"/>
</dbReference>
<evidence type="ECO:0000256" key="8">
    <source>
        <dbReference type="ARBA" id="ARBA00067337"/>
    </source>
</evidence>
<dbReference type="Gene3D" id="1.10.10.10">
    <property type="entry name" value="Winged helix-like DNA-binding domain superfamily/Winged helix DNA-binding domain"/>
    <property type="match status" value="1"/>
</dbReference>
<keyword evidence="5" id="KW-0805">Transcription regulation</keyword>
<dbReference type="AlphaFoldDB" id="A0A2U1UY08"/>
<evidence type="ECO:0000256" key="9">
    <source>
        <dbReference type="PROSITE-ProRule" id="PRU00169"/>
    </source>
</evidence>
<dbReference type="Gene3D" id="6.10.250.690">
    <property type="match status" value="1"/>
</dbReference>
<sequence>MTPMPHVLVVDDDEDILMLLTQFLQNHACRVSLARSGAEMLAALEEKGVDVIVLDVMLPDESGFELCRKVRMASAIPVIMLTAVSDHLERVVGLEIGADDYITKPFNARELLARIKAVLRRAEASTAPKPADPHPMLSFGRWRLDIRRRELRLDDNTLIPLSGGEFDLLLAFAEKPQRVLTRDMLMDLAHGENHAAFDRSIDVQVSRLRRKLEADPKSPELIRTVRNGGYILMAPVTRS</sequence>
<dbReference type="SMART" id="SM00862">
    <property type="entry name" value="Trans_reg_C"/>
    <property type="match status" value="1"/>
</dbReference>
<dbReference type="InterPro" id="IPR039420">
    <property type="entry name" value="WalR-like"/>
</dbReference>
<dbReference type="SUPFAM" id="SSF52172">
    <property type="entry name" value="CheY-like"/>
    <property type="match status" value="1"/>
</dbReference>
<dbReference type="Pfam" id="PF00072">
    <property type="entry name" value="Response_reg"/>
    <property type="match status" value="1"/>
</dbReference>
<dbReference type="GO" id="GO:0000156">
    <property type="term" value="F:phosphorelay response regulator activity"/>
    <property type="evidence" value="ECO:0007669"/>
    <property type="project" value="TreeGrafter"/>
</dbReference>
<gene>
    <name evidence="13" type="ORF">CR165_22735</name>
</gene>
<dbReference type="InterPro" id="IPR011006">
    <property type="entry name" value="CheY-like_superfamily"/>
</dbReference>
<dbReference type="InterPro" id="IPR001867">
    <property type="entry name" value="OmpR/PhoB-type_DNA-bd"/>
</dbReference>
<dbReference type="PROSITE" id="PS51755">
    <property type="entry name" value="OMPR_PHOB"/>
    <property type="match status" value="1"/>
</dbReference>
<dbReference type="SMART" id="SM00448">
    <property type="entry name" value="REC"/>
    <property type="match status" value="1"/>
</dbReference>
<evidence type="ECO:0000256" key="3">
    <source>
        <dbReference type="ARBA" id="ARBA00022553"/>
    </source>
</evidence>
<dbReference type="GO" id="GO:0000976">
    <property type="term" value="F:transcription cis-regulatory region binding"/>
    <property type="evidence" value="ECO:0007669"/>
    <property type="project" value="TreeGrafter"/>
</dbReference>
<comment type="subcellular location">
    <subcellularLocation>
        <location evidence="1">Cytoplasm</location>
    </subcellularLocation>
</comment>
<feature type="modified residue" description="4-aspartylphosphate" evidence="9">
    <location>
        <position position="55"/>
    </location>
</feature>
<dbReference type="SUPFAM" id="SSF46894">
    <property type="entry name" value="C-terminal effector domain of the bipartite response regulators"/>
    <property type="match status" value="1"/>
</dbReference>
<evidence type="ECO:0000259" key="11">
    <source>
        <dbReference type="PROSITE" id="PS50110"/>
    </source>
</evidence>
<dbReference type="FunFam" id="3.40.50.2300:FF:000001">
    <property type="entry name" value="DNA-binding response regulator PhoB"/>
    <property type="match status" value="1"/>
</dbReference>
<proteinExistence type="predicted"/>
<dbReference type="RefSeq" id="WP_109519208.1">
    <property type="nucleotide sequence ID" value="NZ_JBHSCH010000008.1"/>
</dbReference>
<evidence type="ECO:0000259" key="12">
    <source>
        <dbReference type="PROSITE" id="PS51755"/>
    </source>
</evidence>
<evidence type="ECO:0000313" key="13">
    <source>
        <dbReference type="EMBL" id="PWC26534.1"/>
    </source>
</evidence>
<evidence type="ECO:0000256" key="5">
    <source>
        <dbReference type="ARBA" id="ARBA00023015"/>
    </source>
</evidence>
<dbReference type="CDD" id="cd00383">
    <property type="entry name" value="trans_reg_C"/>
    <property type="match status" value="1"/>
</dbReference>
<accession>A0A2U1UY08</accession>
<dbReference type="GO" id="GO:0005829">
    <property type="term" value="C:cytosol"/>
    <property type="evidence" value="ECO:0007669"/>
    <property type="project" value="TreeGrafter"/>
</dbReference>
<dbReference type="OrthoDB" id="9784252at2"/>
<dbReference type="PANTHER" id="PTHR48111:SF4">
    <property type="entry name" value="DNA-BINDING DUAL TRANSCRIPTIONAL REGULATOR OMPR"/>
    <property type="match status" value="1"/>
</dbReference>
<dbReference type="EMBL" id="PDOA01000033">
    <property type="protein sequence ID" value="PWC26534.1"/>
    <property type="molecule type" value="Genomic_DNA"/>
</dbReference>
<keyword evidence="2" id="KW-0963">Cytoplasm</keyword>
<keyword evidence="14" id="KW-1185">Reference proteome</keyword>
<dbReference type="PANTHER" id="PTHR48111">
    <property type="entry name" value="REGULATOR OF RPOS"/>
    <property type="match status" value="1"/>
</dbReference>
<evidence type="ECO:0000256" key="10">
    <source>
        <dbReference type="PROSITE-ProRule" id="PRU01091"/>
    </source>
</evidence>
<dbReference type="GO" id="GO:0006355">
    <property type="term" value="P:regulation of DNA-templated transcription"/>
    <property type="evidence" value="ECO:0007669"/>
    <property type="project" value="InterPro"/>
</dbReference>
<evidence type="ECO:0000256" key="6">
    <source>
        <dbReference type="ARBA" id="ARBA00023125"/>
    </source>
</evidence>
<dbReference type="GO" id="GO:0032993">
    <property type="term" value="C:protein-DNA complex"/>
    <property type="evidence" value="ECO:0007669"/>
    <property type="project" value="TreeGrafter"/>
</dbReference>
<reference evidence="14" key="1">
    <citation type="submission" date="2017-10" db="EMBL/GenBank/DDBJ databases">
        <authorList>
            <person name="Toshchakov S.V."/>
            <person name="Goeva M.A."/>
        </authorList>
    </citation>
    <scope>NUCLEOTIDE SEQUENCE [LARGE SCALE GENOMIC DNA]</scope>
    <source>
        <strain evidence="14">JR1/69-1-13</strain>
    </source>
</reference>
<dbReference type="Proteomes" id="UP000245048">
    <property type="component" value="Unassembled WGS sequence"/>
</dbReference>
<feature type="domain" description="Response regulatory" evidence="11">
    <location>
        <begin position="6"/>
        <end position="119"/>
    </location>
</feature>
<evidence type="ECO:0000256" key="7">
    <source>
        <dbReference type="ARBA" id="ARBA00023163"/>
    </source>
</evidence>
<evidence type="ECO:0000256" key="2">
    <source>
        <dbReference type="ARBA" id="ARBA00022490"/>
    </source>
</evidence>
<comment type="caution">
    <text evidence="13">The sequence shown here is derived from an EMBL/GenBank/DDBJ whole genome shotgun (WGS) entry which is preliminary data.</text>
</comment>
<dbReference type="FunFam" id="1.10.10.10:FF:000099">
    <property type="entry name" value="Two-component system response regulator TorR"/>
    <property type="match status" value="1"/>
</dbReference>
<evidence type="ECO:0000313" key="14">
    <source>
        <dbReference type="Proteomes" id="UP000245048"/>
    </source>
</evidence>
<keyword evidence="3 9" id="KW-0597">Phosphoprotein</keyword>
<name>A0A2U1UY08_9PROT</name>
<dbReference type="InterPro" id="IPR036388">
    <property type="entry name" value="WH-like_DNA-bd_sf"/>
</dbReference>
<keyword evidence="4" id="KW-0902">Two-component regulatory system</keyword>
<dbReference type="Pfam" id="PF00486">
    <property type="entry name" value="Trans_reg_C"/>
    <property type="match status" value="1"/>
</dbReference>
<dbReference type="Gene3D" id="3.40.50.2300">
    <property type="match status" value="1"/>
</dbReference>